<sequence>MIEVKDLVKRYSKNTAVDHLNFHVQKGQIYGFLGPNGAGKSTTMNMMTGYLAPTEGQILINGHDVAEEPMEARKCIGYLPEIPPLYPDMTVLEYLRFAAELKQVPKNDRSSEVERVMGETRIKDMEHRLIRHLSKGYKQRVGLAQALLGDPEVLILDEPMVGLDPKQIIEIRELIRGLGQKHTVILSSHILSEITSVCDHVLIISHGKLVASDTPENLGSYMKHSDAMELQVRGSKGACEQAMELLKQVEGLEVRTTPAALEDVFLELTDEENNGNSDTAARQEKSESFSLGKKKQKTEDTEEKAVSVEEQKSDEKEEQ</sequence>
<feature type="region of interest" description="Disordered" evidence="5">
    <location>
        <begin position="270"/>
        <end position="319"/>
    </location>
</feature>
<protein>
    <submittedName>
        <fullName evidence="7">ABC transporter ATP-binding protein</fullName>
    </submittedName>
</protein>
<dbReference type="GO" id="GO:0005524">
    <property type="term" value="F:ATP binding"/>
    <property type="evidence" value="ECO:0007669"/>
    <property type="project" value="UniProtKB-KW"/>
</dbReference>
<dbReference type="Gene3D" id="3.40.50.300">
    <property type="entry name" value="P-loop containing nucleotide triphosphate hydrolases"/>
    <property type="match status" value="1"/>
</dbReference>
<name>A0ABT2RZ13_9FIRM</name>
<keyword evidence="8" id="KW-1185">Reference proteome</keyword>
<keyword evidence="2" id="KW-0813">Transport</keyword>
<feature type="domain" description="ABC transporter" evidence="6">
    <location>
        <begin position="2"/>
        <end position="231"/>
    </location>
</feature>
<dbReference type="Pfam" id="PF00005">
    <property type="entry name" value="ABC_tran"/>
    <property type="match status" value="1"/>
</dbReference>
<dbReference type="InterPro" id="IPR003593">
    <property type="entry name" value="AAA+_ATPase"/>
</dbReference>
<keyword evidence="3" id="KW-0547">Nucleotide-binding</keyword>
<dbReference type="Proteomes" id="UP001652461">
    <property type="component" value="Unassembled WGS sequence"/>
</dbReference>
<proteinExistence type="inferred from homology"/>
<comment type="caution">
    <text evidence="7">The sequence shown here is derived from an EMBL/GenBank/DDBJ whole genome shotgun (WGS) entry which is preliminary data.</text>
</comment>
<dbReference type="InterPro" id="IPR003439">
    <property type="entry name" value="ABC_transporter-like_ATP-bd"/>
</dbReference>
<evidence type="ECO:0000256" key="4">
    <source>
        <dbReference type="ARBA" id="ARBA00022840"/>
    </source>
</evidence>
<dbReference type="PANTHER" id="PTHR43335:SF4">
    <property type="entry name" value="ABC TRANSPORTER, ATP-BINDING PROTEIN"/>
    <property type="match status" value="1"/>
</dbReference>
<feature type="compositionally biased region" description="Basic and acidic residues" evidence="5">
    <location>
        <begin position="297"/>
        <end position="319"/>
    </location>
</feature>
<dbReference type="EMBL" id="JAOQKC010000016">
    <property type="protein sequence ID" value="MCU6697577.1"/>
    <property type="molecule type" value="Genomic_DNA"/>
</dbReference>
<evidence type="ECO:0000313" key="7">
    <source>
        <dbReference type="EMBL" id="MCU6697577.1"/>
    </source>
</evidence>
<dbReference type="PANTHER" id="PTHR43335">
    <property type="entry name" value="ABC TRANSPORTER, ATP-BINDING PROTEIN"/>
    <property type="match status" value="1"/>
</dbReference>
<dbReference type="CDD" id="cd03230">
    <property type="entry name" value="ABC_DR_subfamily_A"/>
    <property type="match status" value="1"/>
</dbReference>
<evidence type="ECO:0000256" key="2">
    <source>
        <dbReference type="ARBA" id="ARBA00022448"/>
    </source>
</evidence>
<comment type="similarity">
    <text evidence="1">Belongs to the ABC transporter superfamily.</text>
</comment>
<evidence type="ECO:0000259" key="6">
    <source>
        <dbReference type="PROSITE" id="PS50893"/>
    </source>
</evidence>
<evidence type="ECO:0000313" key="8">
    <source>
        <dbReference type="Proteomes" id="UP001652461"/>
    </source>
</evidence>
<evidence type="ECO:0000256" key="5">
    <source>
        <dbReference type="SAM" id="MobiDB-lite"/>
    </source>
</evidence>
<accession>A0ABT2RZ13</accession>
<dbReference type="InterPro" id="IPR027417">
    <property type="entry name" value="P-loop_NTPase"/>
</dbReference>
<gene>
    <name evidence="7" type="ORF">OCV63_11845</name>
</gene>
<evidence type="ECO:0000256" key="3">
    <source>
        <dbReference type="ARBA" id="ARBA00022741"/>
    </source>
</evidence>
<dbReference type="SUPFAM" id="SSF52540">
    <property type="entry name" value="P-loop containing nucleoside triphosphate hydrolases"/>
    <property type="match status" value="1"/>
</dbReference>
<dbReference type="PROSITE" id="PS50893">
    <property type="entry name" value="ABC_TRANSPORTER_2"/>
    <property type="match status" value="1"/>
</dbReference>
<dbReference type="SMART" id="SM00382">
    <property type="entry name" value="AAA"/>
    <property type="match status" value="1"/>
</dbReference>
<dbReference type="RefSeq" id="WP_158364125.1">
    <property type="nucleotide sequence ID" value="NZ_JAOQKC010000016.1"/>
</dbReference>
<reference evidence="7 8" key="1">
    <citation type="journal article" date="2021" name="ISME Commun">
        <title>Automated analysis of genomic sequences facilitates high-throughput and comprehensive description of bacteria.</title>
        <authorList>
            <person name="Hitch T.C.A."/>
        </authorList>
    </citation>
    <scope>NUCLEOTIDE SEQUENCE [LARGE SCALE GENOMIC DNA]</scope>
    <source>
        <strain evidence="7 8">Sanger_04</strain>
    </source>
</reference>
<evidence type="ECO:0000256" key="1">
    <source>
        <dbReference type="ARBA" id="ARBA00005417"/>
    </source>
</evidence>
<keyword evidence="4 7" id="KW-0067">ATP-binding</keyword>
<organism evidence="7 8">
    <name type="scientific">Laedolimicola ammoniilytica</name>
    <dbReference type="NCBI Taxonomy" id="2981771"/>
    <lineage>
        <taxon>Bacteria</taxon>
        <taxon>Bacillati</taxon>
        <taxon>Bacillota</taxon>
        <taxon>Clostridia</taxon>
        <taxon>Lachnospirales</taxon>
        <taxon>Lachnospiraceae</taxon>
        <taxon>Laedolimicola</taxon>
    </lineage>
</organism>